<dbReference type="GO" id="GO:0008168">
    <property type="term" value="F:methyltransferase activity"/>
    <property type="evidence" value="ECO:0007669"/>
    <property type="project" value="TreeGrafter"/>
</dbReference>
<evidence type="ECO:0000313" key="3">
    <source>
        <dbReference type="Proteomes" id="UP000717996"/>
    </source>
</evidence>
<dbReference type="EMBL" id="JAANIT010001573">
    <property type="protein sequence ID" value="KAG1539649.1"/>
    <property type="molecule type" value="Genomic_DNA"/>
</dbReference>
<name>A0A9P6Y648_RHIOR</name>
<evidence type="ECO:0000313" key="2">
    <source>
        <dbReference type="EMBL" id="KAG1539649.1"/>
    </source>
</evidence>
<feature type="domain" description="Methyltransferase" evidence="1">
    <location>
        <begin position="154"/>
        <end position="245"/>
    </location>
</feature>
<dbReference type="OrthoDB" id="2013972at2759"/>
<gene>
    <name evidence="2" type="ORF">G6F51_009004</name>
</gene>
<dbReference type="InterPro" id="IPR029063">
    <property type="entry name" value="SAM-dependent_MTases_sf"/>
</dbReference>
<dbReference type="CDD" id="cd02440">
    <property type="entry name" value="AdoMet_MTases"/>
    <property type="match status" value="1"/>
</dbReference>
<reference evidence="2" key="1">
    <citation type="journal article" date="2020" name="Microb. Genom.">
        <title>Genetic diversity of clinical and environmental Mucorales isolates obtained from an investigation of mucormycosis cases among solid organ transplant recipients.</title>
        <authorList>
            <person name="Nguyen M.H."/>
            <person name="Kaul D."/>
            <person name="Muto C."/>
            <person name="Cheng S.J."/>
            <person name="Richter R.A."/>
            <person name="Bruno V.M."/>
            <person name="Liu G."/>
            <person name="Beyhan S."/>
            <person name="Sundermann A.J."/>
            <person name="Mounaud S."/>
            <person name="Pasculle A.W."/>
            <person name="Nierman W.C."/>
            <person name="Driscoll E."/>
            <person name="Cumbie R."/>
            <person name="Clancy C.J."/>
            <person name="Dupont C.L."/>
        </authorList>
    </citation>
    <scope>NUCLEOTIDE SEQUENCE</scope>
    <source>
        <strain evidence="2">GL16</strain>
    </source>
</reference>
<proteinExistence type="predicted"/>
<dbReference type="SUPFAM" id="SSF53335">
    <property type="entry name" value="S-adenosyl-L-methionine-dependent methyltransferases"/>
    <property type="match status" value="1"/>
</dbReference>
<dbReference type="PANTHER" id="PTHR43591">
    <property type="entry name" value="METHYLTRANSFERASE"/>
    <property type="match status" value="1"/>
</dbReference>
<dbReference type="AlphaFoldDB" id="A0A9P6Y648"/>
<dbReference type="PANTHER" id="PTHR43591:SF105">
    <property type="entry name" value="METHYLTRANSFERASE DOMAIN-CONTAINING PROTEIN-RELATED"/>
    <property type="match status" value="1"/>
</dbReference>
<dbReference type="Pfam" id="PF13649">
    <property type="entry name" value="Methyltransf_25"/>
    <property type="match status" value="1"/>
</dbReference>
<organism evidence="2 3">
    <name type="scientific">Rhizopus oryzae</name>
    <name type="common">Mucormycosis agent</name>
    <name type="synonym">Rhizopus arrhizus var. delemar</name>
    <dbReference type="NCBI Taxonomy" id="64495"/>
    <lineage>
        <taxon>Eukaryota</taxon>
        <taxon>Fungi</taxon>
        <taxon>Fungi incertae sedis</taxon>
        <taxon>Mucoromycota</taxon>
        <taxon>Mucoromycotina</taxon>
        <taxon>Mucoromycetes</taxon>
        <taxon>Mucorales</taxon>
        <taxon>Mucorineae</taxon>
        <taxon>Rhizopodaceae</taxon>
        <taxon>Rhizopus</taxon>
    </lineage>
</organism>
<dbReference type="InterPro" id="IPR041698">
    <property type="entry name" value="Methyltransf_25"/>
</dbReference>
<comment type="caution">
    <text evidence="2">The sequence shown here is derived from an EMBL/GenBank/DDBJ whole genome shotgun (WGS) entry which is preliminary data.</text>
</comment>
<dbReference type="Gene3D" id="3.40.50.150">
    <property type="entry name" value="Vaccinia Virus protein VP39"/>
    <property type="match status" value="1"/>
</dbReference>
<accession>A0A9P6Y648</accession>
<protein>
    <recommendedName>
        <fullName evidence="1">Methyltransferase domain-containing protein</fullName>
    </recommendedName>
</protein>
<dbReference type="Proteomes" id="UP000717996">
    <property type="component" value="Unassembled WGS sequence"/>
</dbReference>
<sequence length="376" mass="41966">MLSARSHQSIYLYTPLKFVNKSRGIPCQCLGSLNIQGVPHVVAHKFKDGTRATAHAKTKSMTSTSSAEQAYNERRMPSAEELSTTLNPSVGPNQITVDIRREFHNEETSTYWLPKDEDEQKRLTGQHFALKELFGGNMLSSVSDALDFEKGVSVLDIGCGSGVWIMDMINDYPNSTYHGCDIVDVVNKSMKLDQFTFNHGNVAKGLPYADNTFDFVHMRLLVYALRKDEWPVAIKEAIRVVKPGGILQLVEGEPRLPKDTSCAYYKFTEAINNVGYMRGQNPRVILEIEELVAANDNIKVLQSDARCSDMSAGTNNSKKFAWDLLQAAKSALPAIGPSMGINNREDALKFLEEYKLCLSTTECYICFKAVASRKLR</sequence>
<evidence type="ECO:0000259" key="1">
    <source>
        <dbReference type="Pfam" id="PF13649"/>
    </source>
</evidence>